<feature type="signal peptide" evidence="1">
    <location>
        <begin position="1"/>
        <end position="22"/>
    </location>
</feature>
<organism evidence="2 3">
    <name type="scientific">Microbacterium aurugineum</name>
    <dbReference type="NCBI Taxonomy" id="2851642"/>
    <lineage>
        <taxon>Bacteria</taxon>
        <taxon>Bacillati</taxon>
        <taxon>Actinomycetota</taxon>
        <taxon>Actinomycetes</taxon>
        <taxon>Micrococcales</taxon>
        <taxon>Microbacteriaceae</taxon>
        <taxon>Microbacterium</taxon>
    </lineage>
</organism>
<dbReference type="EMBL" id="CP078078">
    <property type="protein sequence ID" value="UPL16714.1"/>
    <property type="molecule type" value="Genomic_DNA"/>
</dbReference>
<gene>
    <name evidence="2" type="ORF">KV397_02540</name>
</gene>
<dbReference type="Proteomes" id="UP000830631">
    <property type="component" value="Chromosome"/>
</dbReference>
<sequence length="399" mass="40861">MIPRPLRLLPAALTIVALSACASAPESSPPATPASGDGHGAIAGAEEVAEPPLGLLSIDAAGNAAVLDLRTEEATTLDRTAAPSALASDGRYGFVTTEEGVEVIDSGRWSWDHGDHFHYYLAEPALLGTVAGEGIATVVTGPLSTAGATGVFFGGSREAVLLDNKALSEGRLDELFRIEVNADTGLVAPIGEGALVAVDDTLIYHDSDGEPADSPIDCADASGAITTRVGLVVGCADGAVLAAWQDAGLTVERIPYPSGAVERALSFDGRKGRPTVAAVAGTTGFWLLDSRERTWTLVPTERPLTHVVAVDDAEGHVVAIDIDGRIVVHLADDGALVGATDPLLADGGAASSLTLDEQRAYVSDPAAGVVYEVDYADAARVARSLETPTAPAFVAEVGR</sequence>
<keyword evidence="3" id="KW-1185">Reference proteome</keyword>
<feature type="chain" id="PRO_5046761112" evidence="1">
    <location>
        <begin position="23"/>
        <end position="399"/>
    </location>
</feature>
<protein>
    <submittedName>
        <fullName evidence="2">ABC transporter</fullName>
    </submittedName>
</protein>
<reference evidence="2 3" key="1">
    <citation type="submission" date="2021-06" db="EMBL/GenBank/DDBJ databases">
        <title>Genome-based taxonomic framework of Microbacterium strains isolated from marine environment, the description of four new species and reclassification of four preexisting species.</title>
        <authorList>
            <person name="Lee S.D."/>
            <person name="Kim S.-M."/>
            <person name="Byeon Y.-S."/>
            <person name="Yang H.L."/>
            <person name="Kim I.S."/>
        </authorList>
    </citation>
    <scope>NUCLEOTIDE SEQUENCE [LARGE SCALE GENOMIC DNA]</scope>
    <source>
        <strain evidence="2 3">KSW4-10</strain>
    </source>
</reference>
<name>A0ABY4IVA8_9MICO</name>
<evidence type="ECO:0000313" key="3">
    <source>
        <dbReference type="Proteomes" id="UP000830631"/>
    </source>
</evidence>
<dbReference type="RefSeq" id="WP_261812093.1">
    <property type="nucleotide sequence ID" value="NZ_CP078078.1"/>
</dbReference>
<dbReference type="SUPFAM" id="SSF63829">
    <property type="entry name" value="Calcium-dependent phosphotriesterase"/>
    <property type="match status" value="1"/>
</dbReference>
<evidence type="ECO:0000256" key="1">
    <source>
        <dbReference type="SAM" id="SignalP"/>
    </source>
</evidence>
<dbReference type="Gene3D" id="2.130.10.10">
    <property type="entry name" value="YVTN repeat-like/Quinoprotein amine dehydrogenase"/>
    <property type="match status" value="1"/>
</dbReference>
<keyword evidence="1" id="KW-0732">Signal</keyword>
<dbReference type="PROSITE" id="PS51257">
    <property type="entry name" value="PROKAR_LIPOPROTEIN"/>
    <property type="match status" value="1"/>
</dbReference>
<dbReference type="InterPro" id="IPR015943">
    <property type="entry name" value="WD40/YVTN_repeat-like_dom_sf"/>
</dbReference>
<proteinExistence type="predicted"/>
<evidence type="ECO:0000313" key="2">
    <source>
        <dbReference type="EMBL" id="UPL16714.1"/>
    </source>
</evidence>
<accession>A0ABY4IVA8</accession>